<dbReference type="Pfam" id="PF08493">
    <property type="entry name" value="AflR"/>
    <property type="match status" value="1"/>
</dbReference>
<dbReference type="GO" id="GO:0045122">
    <property type="term" value="P:aflatoxin biosynthetic process"/>
    <property type="evidence" value="ECO:0007669"/>
    <property type="project" value="InterPro"/>
</dbReference>
<evidence type="ECO:0000259" key="6">
    <source>
        <dbReference type="Pfam" id="PF08493"/>
    </source>
</evidence>
<reference evidence="8" key="1">
    <citation type="journal article" date="2012" name="MBio">
        <title>Comparative genome analysis of Trichophyton rubrum and related dermatophytes reveals candidate genes involved in infection.</title>
        <authorList>
            <person name="Martinez D.A."/>
            <person name="Oliver B.G."/>
            <person name="Graeser Y."/>
            <person name="Goldberg J.M."/>
            <person name="Li W."/>
            <person name="Martinez-Rossi N.M."/>
            <person name="Monod M."/>
            <person name="Shelest E."/>
            <person name="Barton R.C."/>
            <person name="Birch E."/>
            <person name="Brakhage A.A."/>
            <person name="Chen Z."/>
            <person name="Gurr S.J."/>
            <person name="Heiman D."/>
            <person name="Heitman J."/>
            <person name="Kosti I."/>
            <person name="Rossi A."/>
            <person name="Saif S."/>
            <person name="Samalova M."/>
            <person name="Saunders C.W."/>
            <person name="Shea T."/>
            <person name="Summerbell R.C."/>
            <person name="Xu J."/>
            <person name="Young S."/>
            <person name="Zeng Q."/>
            <person name="Birren B.W."/>
            <person name="Cuomo C.A."/>
            <person name="White T.C."/>
        </authorList>
    </citation>
    <scope>NUCLEOTIDE SEQUENCE [LARGE SCALE GENOMIC DNA]</scope>
    <source>
        <strain evidence="8">ATCC MYA-4605 / CBS 113480</strain>
    </source>
</reference>
<dbReference type="EMBL" id="DS995704">
    <property type="protein sequence ID" value="EEQ31627.1"/>
    <property type="molecule type" value="Genomic_DNA"/>
</dbReference>
<evidence type="ECO:0000313" key="7">
    <source>
        <dbReference type="EMBL" id="EEQ31627.1"/>
    </source>
</evidence>
<keyword evidence="5" id="KW-0539">Nucleus</keyword>
<keyword evidence="8" id="KW-1185">Reference proteome</keyword>
<evidence type="ECO:0000256" key="5">
    <source>
        <dbReference type="ARBA" id="ARBA00023242"/>
    </source>
</evidence>
<organism evidence="7 8">
    <name type="scientific">Arthroderma otae (strain ATCC MYA-4605 / CBS 113480)</name>
    <name type="common">Microsporum canis</name>
    <dbReference type="NCBI Taxonomy" id="554155"/>
    <lineage>
        <taxon>Eukaryota</taxon>
        <taxon>Fungi</taxon>
        <taxon>Dikarya</taxon>
        <taxon>Ascomycota</taxon>
        <taxon>Pezizomycotina</taxon>
        <taxon>Eurotiomycetes</taxon>
        <taxon>Eurotiomycetidae</taxon>
        <taxon>Onygenales</taxon>
        <taxon>Arthrodermataceae</taxon>
        <taxon>Microsporum</taxon>
    </lineage>
</organism>
<dbReference type="Proteomes" id="UP000002035">
    <property type="component" value="Unassembled WGS sequence"/>
</dbReference>
<dbReference type="RefSeq" id="XP_002846709.1">
    <property type="nucleotide sequence ID" value="XM_002846663.1"/>
</dbReference>
<evidence type="ECO:0000256" key="1">
    <source>
        <dbReference type="ARBA" id="ARBA00022723"/>
    </source>
</evidence>
<sequence length="314" mass="34248">MANETLSMSCDALFDIFCMSDSGIDGEQTGDCGPLDSAHDKSELEPKPCSSCMPECLKVIRTLHSPQSTRHCVFDSTLDSASYHQQAYGRTLGQVLAINRLALQCGARAMQCQSCWKKPAVQLFVSIICDKLISWTIIQSSSAAVETTHVISTAEKPLSSLDLYGTGSSNTSMLEQSVSKVASEAVLIGEHAIPSSESLTSRIGLLAAMDSLQATERLLRTGERQPMFGAMRSSFSGTVEYLESKLMQAKSLTLHEIQKHIVNSHQSMIEIGNGYDPYLPNRDGRNNHITNHHKGDSYHFVAPSLVSIDPTAYL</sequence>
<proteinExistence type="predicted"/>
<dbReference type="GeneID" id="9229821"/>
<dbReference type="GO" id="GO:0046872">
    <property type="term" value="F:metal ion binding"/>
    <property type="evidence" value="ECO:0007669"/>
    <property type="project" value="UniProtKB-KW"/>
</dbReference>
<dbReference type="InterPro" id="IPR013700">
    <property type="entry name" value="AflR"/>
</dbReference>
<gene>
    <name evidence="7" type="ORF">MCYG_04446</name>
</gene>
<dbReference type="GO" id="GO:0006355">
    <property type="term" value="P:regulation of DNA-templated transcription"/>
    <property type="evidence" value="ECO:0007669"/>
    <property type="project" value="InterPro"/>
</dbReference>
<keyword evidence="2" id="KW-0805">Transcription regulation</keyword>
<evidence type="ECO:0000256" key="3">
    <source>
        <dbReference type="ARBA" id="ARBA00023125"/>
    </source>
</evidence>
<evidence type="ECO:0000313" key="8">
    <source>
        <dbReference type="Proteomes" id="UP000002035"/>
    </source>
</evidence>
<dbReference type="GO" id="GO:0003677">
    <property type="term" value="F:DNA binding"/>
    <property type="evidence" value="ECO:0007669"/>
    <property type="project" value="UniProtKB-KW"/>
</dbReference>
<evidence type="ECO:0000256" key="4">
    <source>
        <dbReference type="ARBA" id="ARBA00023163"/>
    </source>
</evidence>
<keyword evidence="1" id="KW-0479">Metal-binding</keyword>
<name>C5FNL3_ARTOC</name>
<accession>C5FNL3</accession>
<feature type="domain" description="Aflatoxin regulatory protein" evidence="6">
    <location>
        <begin position="50"/>
        <end position="135"/>
    </location>
</feature>
<dbReference type="GO" id="GO:0005634">
    <property type="term" value="C:nucleus"/>
    <property type="evidence" value="ECO:0007669"/>
    <property type="project" value="InterPro"/>
</dbReference>
<dbReference type="OrthoDB" id="2740448at2759"/>
<evidence type="ECO:0000256" key="2">
    <source>
        <dbReference type="ARBA" id="ARBA00023015"/>
    </source>
</evidence>
<dbReference type="HOGENOM" id="CLU_885596_0_0_1"/>
<dbReference type="VEuPathDB" id="FungiDB:MCYG_04446"/>
<keyword evidence="3" id="KW-0238">DNA-binding</keyword>
<protein>
    <recommendedName>
        <fullName evidence="6">Aflatoxin regulatory protein domain-containing protein</fullName>
    </recommendedName>
</protein>
<dbReference type="AlphaFoldDB" id="C5FNL3"/>
<keyword evidence="4" id="KW-0804">Transcription</keyword>